<feature type="compositionally biased region" description="Polar residues" evidence="1">
    <location>
        <begin position="98"/>
        <end position="109"/>
    </location>
</feature>
<organism evidence="2 3">
    <name type="scientific">Favolaschia claudopus</name>
    <dbReference type="NCBI Taxonomy" id="2862362"/>
    <lineage>
        <taxon>Eukaryota</taxon>
        <taxon>Fungi</taxon>
        <taxon>Dikarya</taxon>
        <taxon>Basidiomycota</taxon>
        <taxon>Agaricomycotina</taxon>
        <taxon>Agaricomycetes</taxon>
        <taxon>Agaricomycetidae</taxon>
        <taxon>Agaricales</taxon>
        <taxon>Marasmiineae</taxon>
        <taxon>Mycenaceae</taxon>
        <taxon>Favolaschia</taxon>
    </lineage>
</organism>
<dbReference type="Proteomes" id="UP001362999">
    <property type="component" value="Unassembled WGS sequence"/>
</dbReference>
<proteinExistence type="predicted"/>
<reference evidence="2 3" key="1">
    <citation type="journal article" date="2024" name="J Genomics">
        <title>Draft genome sequencing and assembly of Favolaschia claudopus CIRM-BRFM 2984 isolated from oak limbs.</title>
        <authorList>
            <person name="Navarro D."/>
            <person name="Drula E."/>
            <person name="Chaduli D."/>
            <person name="Cazenave R."/>
            <person name="Ahrendt S."/>
            <person name="Wang J."/>
            <person name="Lipzen A."/>
            <person name="Daum C."/>
            <person name="Barry K."/>
            <person name="Grigoriev I.V."/>
            <person name="Favel A."/>
            <person name="Rosso M.N."/>
            <person name="Martin F."/>
        </authorList>
    </citation>
    <scope>NUCLEOTIDE SEQUENCE [LARGE SCALE GENOMIC DNA]</scope>
    <source>
        <strain evidence="2 3">CIRM-BRFM 2984</strain>
    </source>
</reference>
<sequence>MGSGLHDAYRDAANVQTDGHPMNAMLRTTKLAKTSCDRKTKFLFAATRRDFFPTMDTFLRVYNGQQPARCRTFQKLANKNLKKSLPSETVLRRESPRVAQSQEPCNNTERSIDQDPRIVALDERTKTSNSVADRSRHDRHTYIHHEADDYAEHSECAVERLVRNSMKEALSKVEATQVKFEYRRSIVRSGYQAREETRLGHS</sequence>
<protein>
    <submittedName>
        <fullName evidence="2">Uncharacterized protein</fullName>
    </submittedName>
</protein>
<name>A0AAV9ZVL8_9AGAR</name>
<gene>
    <name evidence="2" type="ORF">R3P38DRAFT_2801372</name>
</gene>
<dbReference type="EMBL" id="JAWWNJ010000105">
    <property type="protein sequence ID" value="KAK6992999.1"/>
    <property type="molecule type" value="Genomic_DNA"/>
</dbReference>
<evidence type="ECO:0000313" key="2">
    <source>
        <dbReference type="EMBL" id="KAK6992999.1"/>
    </source>
</evidence>
<evidence type="ECO:0000256" key="1">
    <source>
        <dbReference type="SAM" id="MobiDB-lite"/>
    </source>
</evidence>
<dbReference type="AlphaFoldDB" id="A0AAV9ZVL8"/>
<keyword evidence="3" id="KW-1185">Reference proteome</keyword>
<accession>A0AAV9ZVL8</accession>
<evidence type="ECO:0000313" key="3">
    <source>
        <dbReference type="Proteomes" id="UP001362999"/>
    </source>
</evidence>
<feature type="region of interest" description="Disordered" evidence="1">
    <location>
        <begin position="89"/>
        <end position="114"/>
    </location>
</feature>
<comment type="caution">
    <text evidence="2">The sequence shown here is derived from an EMBL/GenBank/DDBJ whole genome shotgun (WGS) entry which is preliminary data.</text>
</comment>